<evidence type="ECO:0000313" key="2">
    <source>
        <dbReference type="Proteomes" id="UP000051530"/>
    </source>
</evidence>
<dbReference type="AlphaFoldDB" id="A0A0R0LYY5"/>
<dbReference type="VEuPathDB" id="MicrosporidiaDB:M153_2940002236"/>
<evidence type="ECO:0000313" key="1">
    <source>
        <dbReference type="EMBL" id="KRH94328.1"/>
    </source>
</evidence>
<sequence length="73" mass="8739">MRKIYLCRQTIRCSVYRFIKSSVNFCYNCFQIMIFIYSEYFVDGAILRSVIPFDCGLFTEKNVLTILRSCSYF</sequence>
<gene>
    <name evidence="1" type="ORF">M153_2940002236</name>
</gene>
<proteinExistence type="predicted"/>
<name>A0A0R0LYY5_9MICR</name>
<reference evidence="1 2" key="1">
    <citation type="submission" date="2015-07" db="EMBL/GenBank/DDBJ databases">
        <title>The genome of Pseudoloma neurophilia, a relevant intracellular parasite of the zebrafish.</title>
        <authorList>
            <person name="Ndikumana S."/>
            <person name="Pelin A."/>
            <person name="Sanders J."/>
            <person name="Corradi N."/>
        </authorList>
    </citation>
    <scope>NUCLEOTIDE SEQUENCE [LARGE SCALE GENOMIC DNA]</scope>
    <source>
        <strain evidence="1 2">MK1</strain>
    </source>
</reference>
<dbReference type="Proteomes" id="UP000051530">
    <property type="component" value="Unassembled WGS sequence"/>
</dbReference>
<organism evidence="1 2">
    <name type="scientific">Pseudoloma neurophilia</name>
    <dbReference type="NCBI Taxonomy" id="146866"/>
    <lineage>
        <taxon>Eukaryota</taxon>
        <taxon>Fungi</taxon>
        <taxon>Fungi incertae sedis</taxon>
        <taxon>Microsporidia</taxon>
        <taxon>Pseudoloma</taxon>
    </lineage>
</organism>
<protein>
    <submittedName>
        <fullName evidence="1">Uncharacterized protein</fullName>
    </submittedName>
</protein>
<keyword evidence="2" id="KW-1185">Reference proteome</keyword>
<comment type="caution">
    <text evidence="1">The sequence shown here is derived from an EMBL/GenBank/DDBJ whole genome shotgun (WGS) entry which is preliminary data.</text>
</comment>
<accession>A0A0R0LYY5</accession>
<dbReference type="EMBL" id="LGUB01000093">
    <property type="protein sequence ID" value="KRH94328.1"/>
    <property type="molecule type" value="Genomic_DNA"/>
</dbReference>